<keyword evidence="2" id="KW-0378">Hydrolase</keyword>
<dbReference type="InterPro" id="IPR013595">
    <property type="entry name" value="Pept_S33_TAP-like_C"/>
</dbReference>
<keyword evidence="3" id="KW-0732">Signal</keyword>
<dbReference type="InterPro" id="IPR000073">
    <property type="entry name" value="AB_hydrolase_1"/>
</dbReference>
<dbReference type="PANTHER" id="PTHR43248">
    <property type="entry name" value="2-SUCCINYL-6-HYDROXY-2,4-CYCLOHEXADIENE-1-CARBOXYLATE SYNTHASE"/>
    <property type="match status" value="1"/>
</dbReference>
<dbReference type="GO" id="GO:0016787">
    <property type="term" value="F:hydrolase activity"/>
    <property type="evidence" value="ECO:0007669"/>
    <property type="project" value="UniProtKB-KW"/>
</dbReference>
<reference evidence="6" key="2">
    <citation type="submission" date="2020-02" db="EMBL/GenBank/DDBJ databases">
        <authorList>
            <person name="Gilchrist C.L.M."/>
            <person name="Chooi Y.-H."/>
        </authorList>
    </citation>
    <scope>NUCLEOTIDE SEQUENCE</scope>
    <source>
        <strain evidence="6">MST-FP2251</strain>
    </source>
</reference>
<protein>
    <recommendedName>
        <fullName evidence="8">Peptidase S33 tripeptidyl aminopeptidase-like C-terminal domain-containing protein</fullName>
    </recommendedName>
</protein>
<dbReference type="Pfam" id="PF08386">
    <property type="entry name" value="Abhydrolase_4"/>
    <property type="match status" value="1"/>
</dbReference>
<comment type="similarity">
    <text evidence="1">Belongs to the peptidase S33 family.</text>
</comment>
<dbReference type="SUPFAM" id="SSF53474">
    <property type="entry name" value="alpha/beta-Hydrolases"/>
    <property type="match status" value="1"/>
</dbReference>
<reference evidence="6" key="1">
    <citation type="journal article" date="2019" name="Beilstein J. Org. Chem.">
        <title>Nanangenines: drimane sesquiterpenoids as the dominant metabolite cohort of a novel Australian fungus, Aspergillus nanangensis.</title>
        <authorList>
            <person name="Lacey H.J."/>
            <person name="Gilchrist C.L.M."/>
            <person name="Crombie A."/>
            <person name="Kalaitzis J.A."/>
            <person name="Vuong D."/>
            <person name="Rutledge P.J."/>
            <person name="Turner P."/>
            <person name="Pitt J.I."/>
            <person name="Lacey E."/>
            <person name="Chooi Y.H."/>
            <person name="Piggott A.M."/>
        </authorList>
    </citation>
    <scope>NUCLEOTIDE SEQUENCE</scope>
    <source>
        <strain evidence="6">MST-FP2251</strain>
    </source>
</reference>
<evidence type="ECO:0008006" key="8">
    <source>
        <dbReference type="Google" id="ProtNLM"/>
    </source>
</evidence>
<feature type="chain" id="PRO_5042155581" description="Peptidase S33 tripeptidyl aminopeptidase-like C-terminal domain-containing protein" evidence="3">
    <location>
        <begin position="19"/>
        <end position="575"/>
    </location>
</feature>
<sequence>MLLSGLSTVLLVSGLTKALPHSEKRDSGSSSLDWAPCDLDFPDTLKQSITVPVDCAKLEVPLDYTNEDSDTFDLQLVKIKATKEPVKGSIIFNPGGPGASGVEEVVQKGPLYGSVFGGHYNVIGFDARGTGRTMPFACEVDNVETKPKHVNRRDNTTFLAQPDGYELLRTKAWHDAGVFADACYEQNKDIGKFLSTPFVARDMLKIVDALGEDGQLRFWGRSYSTVLGQTFAAMFPDRVDRMLLDSVVIGEHYYSGEWLSANRDTQLVMWNFFRECVNAGAERCPLASFKGPSTTPEDLVEAIGEVFQELKDNPILLPKTYIPQNWWQPGDMPLLPELQYYIMSNLYRPDQYPYVYSLIEGALKRNWTTWKDLDMTQRPPSWHKGFNAFHGIGCADSTLRRDSPEEMYNLVQAQAAQGTFATGFAPQSWVCAQWQMDAAEKFEGKFKNINTSYPIMFANSYYDPITPLGGAFEVAAGFEKSRLLVHKGHGHGVMSHPSSCTIKAIGDYFANGTLPEIGTVCEPDQTAWEYSESLFAAASNSSTAKRSLDNGQRKVMRDVYQMARREALAKKRGFF</sequence>
<evidence type="ECO:0000259" key="4">
    <source>
        <dbReference type="Pfam" id="PF00561"/>
    </source>
</evidence>
<feature type="signal peptide" evidence="3">
    <location>
        <begin position="1"/>
        <end position="18"/>
    </location>
</feature>
<dbReference type="Gene3D" id="3.40.50.1820">
    <property type="entry name" value="alpha/beta hydrolase"/>
    <property type="match status" value="1"/>
</dbReference>
<evidence type="ECO:0000256" key="2">
    <source>
        <dbReference type="ARBA" id="ARBA00022801"/>
    </source>
</evidence>
<gene>
    <name evidence="6" type="ORF">FE257_000652</name>
</gene>
<dbReference type="AlphaFoldDB" id="A0AAD4CEU7"/>
<dbReference type="Pfam" id="PF00561">
    <property type="entry name" value="Abhydrolase_1"/>
    <property type="match status" value="1"/>
</dbReference>
<feature type="domain" description="Peptidase S33 tripeptidyl aminopeptidase-like C-terminal" evidence="5">
    <location>
        <begin position="424"/>
        <end position="521"/>
    </location>
</feature>
<evidence type="ECO:0000256" key="1">
    <source>
        <dbReference type="ARBA" id="ARBA00010088"/>
    </source>
</evidence>
<proteinExistence type="inferred from homology"/>
<keyword evidence="7" id="KW-1185">Reference proteome</keyword>
<dbReference type="InterPro" id="IPR051601">
    <property type="entry name" value="Serine_prot/Carboxylest_S33"/>
</dbReference>
<evidence type="ECO:0000313" key="6">
    <source>
        <dbReference type="EMBL" id="KAF9885201.1"/>
    </source>
</evidence>
<name>A0AAD4CEU7_ASPNN</name>
<evidence type="ECO:0000256" key="3">
    <source>
        <dbReference type="SAM" id="SignalP"/>
    </source>
</evidence>
<dbReference type="EMBL" id="VCAU01000101">
    <property type="protein sequence ID" value="KAF9885201.1"/>
    <property type="molecule type" value="Genomic_DNA"/>
</dbReference>
<accession>A0AAD4CEU7</accession>
<evidence type="ECO:0000259" key="5">
    <source>
        <dbReference type="Pfam" id="PF08386"/>
    </source>
</evidence>
<comment type="caution">
    <text evidence="6">The sequence shown here is derived from an EMBL/GenBank/DDBJ whole genome shotgun (WGS) entry which is preliminary data.</text>
</comment>
<organism evidence="6 7">
    <name type="scientific">Aspergillus nanangensis</name>
    <dbReference type="NCBI Taxonomy" id="2582783"/>
    <lineage>
        <taxon>Eukaryota</taxon>
        <taxon>Fungi</taxon>
        <taxon>Dikarya</taxon>
        <taxon>Ascomycota</taxon>
        <taxon>Pezizomycotina</taxon>
        <taxon>Eurotiomycetes</taxon>
        <taxon>Eurotiomycetidae</taxon>
        <taxon>Eurotiales</taxon>
        <taxon>Aspergillaceae</taxon>
        <taxon>Aspergillus</taxon>
        <taxon>Aspergillus subgen. Circumdati</taxon>
    </lineage>
</organism>
<dbReference type="Proteomes" id="UP001194746">
    <property type="component" value="Unassembled WGS sequence"/>
</dbReference>
<dbReference type="InterPro" id="IPR029058">
    <property type="entry name" value="AB_hydrolase_fold"/>
</dbReference>
<evidence type="ECO:0000313" key="7">
    <source>
        <dbReference type="Proteomes" id="UP001194746"/>
    </source>
</evidence>
<dbReference type="PANTHER" id="PTHR43248:SF25">
    <property type="entry name" value="AB HYDROLASE-1 DOMAIN-CONTAINING PROTEIN-RELATED"/>
    <property type="match status" value="1"/>
</dbReference>
<feature type="domain" description="AB hydrolase-1" evidence="4">
    <location>
        <begin position="90"/>
        <end position="261"/>
    </location>
</feature>